<dbReference type="InterPro" id="IPR036922">
    <property type="entry name" value="Rieske_2Fe-2S_sf"/>
</dbReference>
<evidence type="ECO:0000313" key="7">
    <source>
        <dbReference type="EMBL" id="MQT15309.1"/>
    </source>
</evidence>
<feature type="domain" description="Rieske" evidence="6">
    <location>
        <begin position="8"/>
        <end position="111"/>
    </location>
</feature>
<dbReference type="Pfam" id="PF00355">
    <property type="entry name" value="Rieske"/>
    <property type="match status" value="1"/>
</dbReference>
<name>A0A6A7YD26_9HYPH</name>
<dbReference type="Gene3D" id="2.102.10.10">
    <property type="entry name" value="Rieske [2Fe-2S] iron-sulphur domain"/>
    <property type="match status" value="1"/>
</dbReference>
<dbReference type="CDD" id="cd03469">
    <property type="entry name" value="Rieske_RO_Alpha_N"/>
    <property type="match status" value="1"/>
</dbReference>
<dbReference type="GO" id="GO:0005506">
    <property type="term" value="F:iron ion binding"/>
    <property type="evidence" value="ECO:0007669"/>
    <property type="project" value="InterPro"/>
</dbReference>
<evidence type="ECO:0000259" key="6">
    <source>
        <dbReference type="PROSITE" id="PS51296"/>
    </source>
</evidence>
<evidence type="ECO:0000313" key="8">
    <source>
        <dbReference type="Proteomes" id="UP000332515"/>
    </source>
</evidence>
<reference evidence="7 8" key="1">
    <citation type="submission" date="2019-09" db="EMBL/GenBank/DDBJ databases">
        <title>Segnochrobactrum spirostomi gen. nov., sp. nov., isolated from the ciliate Spirostomum cf. yagiui and description of a novel family, Segnochrobactraceae fam. nov. within the order Rhizobiales of the class Alphaproteobacteria.</title>
        <authorList>
            <person name="Akter S."/>
            <person name="Shazib S.U.A."/>
            <person name="Shin M.K."/>
        </authorList>
    </citation>
    <scope>NUCLEOTIDE SEQUENCE [LARGE SCALE GENOMIC DNA]</scope>
    <source>
        <strain evidence="7 8">Sp-1</strain>
    </source>
</reference>
<dbReference type="EMBL" id="VWNA01000003">
    <property type="protein sequence ID" value="MQT15309.1"/>
    <property type="molecule type" value="Genomic_DNA"/>
</dbReference>
<dbReference type="PANTHER" id="PTHR21266:SF60">
    <property type="entry name" value="3-KETOSTEROID-9-ALPHA-MONOOXYGENASE, OXYGENASE COMPONENT"/>
    <property type="match status" value="1"/>
</dbReference>
<dbReference type="InterPro" id="IPR017941">
    <property type="entry name" value="Rieske_2Fe-2S"/>
</dbReference>
<keyword evidence="2" id="KW-0479">Metal-binding</keyword>
<evidence type="ECO:0000256" key="1">
    <source>
        <dbReference type="ARBA" id="ARBA00022714"/>
    </source>
</evidence>
<dbReference type="GO" id="GO:0016491">
    <property type="term" value="F:oxidoreductase activity"/>
    <property type="evidence" value="ECO:0007669"/>
    <property type="project" value="UniProtKB-KW"/>
</dbReference>
<keyword evidence="8" id="KW-1185">Reference proteome</keyword>
<keyword evidence="3" id="KW-0560">Oxidoreductase</keyword>
<comment type="caution">
    <text evidence="7">The sequence shown here is derived from an EMBL/GenBank/DDBJ whole genome shotgun (WGS) entry which is preliminary data.</text>
</comment>
<dbReference type="GO" id="GO:0051537">
    <property type="term" value="F:2 iron, 2 sulfur cluster binding"/>
    <property type="evidence" value="ECO:0007669"/>
    <property type="project" value="UniProtKB-KW"/>
</dbReference>
<dbReference type="PROSITE" id="PS51296">
    <property type="entry name" value="RIESKE"/>
    <property type="match status" value="1"/>
</dbReference>
<evidence type="ECO:0000256" key="5">
    <source>
        <dbReference type="ARBA" id="ARBA00023014"/>
    </source>
</evidence>
<protein>
    <submittedName>
        <fullName evidence="7">Rieske (2Fe-2S) protein</fullName>
    </submittedName>
</protein>
<dbReference type="PROSITE" id="PS00570">
    <property type="entry name" value="RING_HYDROXYL_ALPHA"/>
    <property type="match status" value="1"/>
</dbReference>
<proteinExistence type="predicted"/>
<dbReference type="PANTHER" id="PTHR21266">
    <property type="entry name" value="IRON-SULFUR DOMAIN CONTAINING PROTEIN"/>
    <property type="match status" value="1"/>
</dbReference>
<sequence>MDLGPGWIAVALGRDVEPGVAVPAIVGGREIVLWRTESGVLQAWVDRCPHRGMRLSLGFVRGESLSCLYHGWRYGADGGCIGIPAHPDLVPPRTITATTYPVIEAAGLIWLALGDAAGTPPAPDGAWTGAISVTIDRDAASVAAALDDAAGRFAAVQPVLPGRARLHVAVADGGDAIAACLWAEDVRRRLEIPLLAAAE</sequence>
<organism evidence="7 8">
    <name type="scientific">Segnochrobactrum spirostomi</name>
    <dbReference type="NCBI Taxonomy" id="2608987"/>
    <lineage>
        <taxon>Bacteria</taxon>
        <taxon>Pseudomonadati</taxon>
        <taxon>Pseudomonadota</taxon>
        <taxon>Alphaproteobacteria</taxon>
        <taxon>Hyphomicrobiales</taxon>
        <taxon>Segnochrobactraceae</taxon>
        <taxon>Segnochrobactrum</taxon>
    </lineage>
</organism>
<dbReference type="InterPro" id="IPR015881">
    <property type="entry name" value="ARHD_Rieske_2Fe_2S"/>
</dbReference>
<keyword evidence="4" id="KW-0408">Iron</keyword>
<dbReference type="InterPro" id="IPR050584">
    <property type="entry name" value="Cholesterol_7-desaturase"/>
</dbReference>
<keyword evidence="5" id="KW-0411">Iron-sulfur</keyword>
<dbReference type="Proteomes" id="UP000332515">
    <property type="component" value="Unassembled WGS sequence"/>
</dbReference>
<evidence type="ECO:0000256" key="3">
    <source>
        <dbReference type="ARBA" id="ARBA00023002"/>
    </source>
</evidence>
<evidence type="ECO:0000256" key="4">
    <source>
        <dbReference type="ARBA" id="ARBA00023004"/>
    </source>
</evidence>
<keyword evidence="1" id="KW-0001">2Fe-2S</keyword>
<gene>
    <name evidence="7" type="ORF">F0357_22165</name>
</gene>
<accession>A0A6A7YD26</accession>
<dbReference type="SUPFAM" id="SSF50022">
    <property type="entry name" value="ISP domain"/>
    <property type="match status" value="1"/>
</dbReference>
<dbReference type="AlphaFoldDB" id="A0A6A7YD26"/>
<evidence type="ECO:0000256" key="2">
    <source>
        <dbReference type="ARBA" id="ARBA00022723"/>
    </source>
</evidence>